<dbReference type="AlphaFoldDB" id="A0A382FN21"/>
<proteinExistence type="predicted"/>
<name>A0A382FN21_9ZZZZ</name>
<reference evidence="1" key="1">
    <citation type="submission" date="2018-05" db="EMBL/GenBank/DDBJ databases">
        <authorList>
            <person name="Lanie J.A."/>
            <person name="Ng W.-L."/>
            <person name="Kazmierczak K.M."/>
            <person name="Andrzejewski T.M."/>
            <person name="Davidsen T.M."/>
            <person name="Wayne K.J."/>
            <person name="Tettelin H."/>
            <person name="Glass J.I."/>
            <person name="Rusch D."/>
            <person name="Podicherti R."/>
            <person name="Tsui H.-C.T."/>
            <person name="Winkler M.E."/>
        </authorList>
    </citation>
    <scope>NUCLEOTIDE SEQUENCE</scope>
</reference>
<organism evidence="1">
    <name type="scientific">marine metagenome</name>
    <dbReference type="NCBI Taxonomy" id="408172"/>
    <lineage>
        <taxon>unclassified sequences</taxon>
        <taxon>metagenomes</taxon>
        <taxon>ecological metagenomes</taxon>
    </lineage>
</organism>
<sequence>MLLASCGKVGPLSLPEDKLDKSVITYPCDEACMERFEEEKKRQQSVVIQAD</sequence>
<protein>
    <submittedName>
        <fullName evidence="1">Uncharacterized protein</fullName>
    </submittedName>
</protein>
<evidence type="ECO:0000313" key="1">
    <source>
        <dbReference type="EMBL" id="SVB64526.1"/>
    </source>
</evidence>
<dbReference type="EMBL" id="UINC01050950">
    <property type="protein sequence ID" value="SVB64526.1"/>
    <property type="molecule type" value="Genomic_DNA"/>
</dbReference>
<gene>
    <name evidence="1" type="ORF">METZ01_LOCUS217380</name>
</gene>
<accession>A0A382FN21</accession>